<keyword evidence="3" id="KW-0548">Nucleotidyltransferase</keyword>
<dbReference type="PROSITE" id="PS50127">
    <property type="entry name" value="UBC_2"/>
    <property type="match status" value="1"/>
</dbReference>
<dbReference type="Pfam" id="PF00644">
    <property type="entry name" value="PARP"/>
    <property type="match status" value="1"/>
</dbReference>
<keyword evidence="4" id="KW-0520">NAD</keyword>
<feature type="compositionally biased region" description="Polar residues" evidence="5">
    <location>
        <begin position="665"/>
        <end position="674"/>
    </location>
</feature>
<keyword evidence="2" id="KW-0808">Transferase</keyword>
<sequence>MGLKQFNLDLRAAIEALDSFPNVSNLRKGDSDGEIAFTYTPEAEHEAELPPIDVQALSKDADSYPNHPGFMIFTSSETPTDLEKWLEETSSLTDGTTIADAITLISSMLATKLSTSDQSTSQTQPYYGKESDDDLLSDDDDSFYEAEFDEIDIDPLLPGASASENATEADDPESMIRLKRHLREAKQKGFCISIPPEEIRQSSFGIFSLSIRVCKLGIPEEALEAWGIKPTEYIVMLCKLPSTYPHVLDFQRLPSDQARMNFRLGAEEPVMLIDRDEESTDSFIPLYMSLSLDALLNRLFPTLLRLRRSEGISWDEARELEYNLSLGHHSKDMLDHAQDKVVCQDRESSDESFEHEFLRHDYLSRNADELNIVLIAMQFGLQRLIKCTKYCLVCHRRAKGGFEAVKPFVCENELCLYQYLSLGFGQSIEHEIINNPYVVDLLVSFFYAAVNRSRLREVPRGLGLKCPSSAFTASASTPVSADAYFETGLLRFESKDLHTCRTIKAGHWLMLFVHGANTLDSLTPVMRTYREKHICYIESCVDTDFTFKVMHTFTNLDNIGQETPENPVNQVTQPTPGGVKVLIYKYGQDIDELEIAVRDEALCFMTSCIPPVQTMRQYLIEVPGRRLSSWRGIEGSTLRLLNWIVASNRSHIVQDSPVPEESVAEEQTQNSSGRSRLVRSAEYQWMQFRFAQGSPEKELIFSNELQKIPRPRTGRTYQTLFAWHGSPLSNWHSIIRTGLDFSNTLHGRAYGDGVYLARDFETSRAYSNRETMKVWPSSALKVTSAISMCEIANSPSQFVSTNPFFVVNRIDWIQCRYLFVQIQTWQPESSISLSYGRLFPDRVQGEDYIEQDPAYQLTRGGQPVHIPLSAIPKSRRRAFGQGQQNGTGSSIDHPIVLDDSDPNGSPNLSDSNSMESPETSDDIDVLLASDDEGDGLQSAGTRKRRRTSTDSGLGETQRGPDDVTPFQPSQLDIDSLPKLAEPTWASSSPAALRALNGQIKGLQKTQSKTNLATLGWYIDFDKLGNLFHWFVELHSFDMDLPLAKDMASHGCSSIVLELRFGASFPISPPFVRVIRPRFLPFAQGGGGHVTIGGAICSELLTNSGWSPALSLEKVFLEVRLNLCERDPPARLEKVHHISLGTMDYSMFEAVDAYRRAAAAHGWQIPSDLQMLQSMSNVTET</sequence>
<dbReference type="Proteomes" id="UP000582016">
    <property type="component" value="Unassembled WGS sequence"/>
</dbReference>
<proteinExistence type="predicted"/>
<dbReference type="GO" id="GO:0016779">
    <property type="term" value="F:nucleotidyltransferase activity"/>
    <property type="evidence" value="ECO:0007669"/>
    <property type="project" value="UniProtKB-KW"/>
</dbReference>
<dbReference type="AlphaFoldDB" id="A0A8H5KBV1"/>
<organism evidence="7 8">
    <name type="scientific">Fusarium phyllophilum</name>
    <dbReference type="NCBI Taxonomy" id="47803"/>
    <lineage>
        <taxon>Eukaryota</taxon>
        <taxon>Fungi</taxon>
        <taxon>Dikarya</taxon>
        <taxon>Ascomycota</taxon>
        <taxon>Pezizomycotina</taxon>
        <taxon>Sordariomycetes</taxon>
        <taxon>Hypocreomycetidae</taxon>
        <taxon>Hypocreales</taxon>
        <taxon>Nectriaceae</taxon>
        <taxon>Fusarium</taxon>
        <taxon>Fusarium fujikuroi species complex</taxon>
    </lineage>
</organism>
<feature type="domain" description="UBC core" evidence="6">
    <location>
        <begin position="990"/>
        <end position="1160"/>
    </location>
</feature>
<evidence type="ECO:0000256" key="1">
    <source>
        <dbReference type="ARBA" id="ARBA00022676"/>
    </source>
</evidence>
<dbReference type="EMBL" id="JAAOAQ010000057">
    <property type="protein sequence ID" value="KAF5569703.1"/>
    <property type="molecule type" value="Genomic_DNA"/>
</dbReference>
<keyword evidence="8" id="KW-1185">Reference proteome</keyword>
<dbReference type="Gene3D" id="3.10.110.10">
    <property type="entry name" value="Ubiquitin Conjugating Enzyme"/>
    <property type="match status" value="1"/>
</dbReference>
<dbReference type="OrthoDB" id="109543at2759"/>
<dbReference type="Gene3D" id="3.90.228.10">
    <property type="match status" value="1"/>
</dbReference>
<evidence type="ECO:0000256" key="2">
    <source>
        <dbReference type="ARBA" id="ARBA00022679"/>
    </source>
</evidence>
<dbReference type="SUPFAM" id="SSF54495">
    <property type="entry name" value="UBC-like"/>
    <property type="match status" value="1"/>
</dbReference>
<dbReference type="GO" id="GO:0003950">
    <property type="term" value="F:NAD+ poly-ADP-ribosyltransferase activity"/>
    <property type="evidence" value="ECO:0007669"/>
    <property type="project" value="InterPro"/>
</dbReference>
<feature type="compositionally biased region" description="Polar residues" evidence="5">
    <location>
        <begin position="881"/>
        <end position="890"/>
    </location>
</feature>
<dbReference type="PANTHER" id="PTHR21328">
    <property type="entry name" value="POLY ADP-RIBOSE POLYMERASE FAMILY, MEMBER PARP"/>
    <property type="match status" value="1"/>
</dbReference>
<reference evidence="7 8" key="1">
    <citation type="submission" date="2020-05" db="EMBL/GenBank/DDBJ databases">
        <title>Identification and distribution of gene clusters putatively required for synthesis of sphingolipid metabolism inhibitors in phylogenetically diverse species of the filamentous fungus Fusarium.</title>
        <authorList>
            <person name="Kim H.-S."/>
            <person name="Busman M."/>
            <person name="Brown D.W."/>
            <person name="Divon H."/>
            <person name="Uhlig S."/>
            <person name="Proctor R.H."/>
        </authorList>
    </citation>
    <scope>NUCLEOTIDE SEQUENCE [LARGE SCALE GENOMIC DNA]</scope>
    <source>
        <strain evidence="7 8">NRRL 13617</strain>
    </source>
</reference>
<dbReference type="InterPro" id="IPR051838">
    <property type="entry name" value="ARTD_PARP"/>
</dbReference>
<comment type="caution">
    <text evidence="7">The sequence shown here is derived from an EMBL/GenBank/DDBJ whole genome shotgun (WGS) entry which is preliminary data.</text>
</comment>
<feature type="region of interest" description="Disordered" evidence="5">
    <location>
        <begin position="113"/>
        <end position="134"/>
    </location>
</feature>
<dbReference type="InterPro" id="IPR000608">
    <property type="entry name" value="UBC"/>
</dbReference>
<protein>
    <recommendedName>
        <fullName evidence="6">UBC core domain-containing protein</fullName>
    </recommendedName>
</protein>
<keyword evidence="1" id="KW-0328">Glycosyltransferase</keyword>
<feature type="region of interest" description="Disordered" evidence="5">
    <location>
        <begin position="656"/>
        <end position="675"/>
    </location>
</feature>
<feature type="region of interest" description="Disordered" evidence="5">
    <location>
        <begin position="859"/>
        <end position="970"/>
    </location>
</feature>
<evidence type="ECO:0000259" key="6">
    <source>
        <dbReference type="PROSITE" id="PS50127"/>
    </source>
</evidence>
<evidence type="ECO:0000313" key="7">
    <source>
        <dbReference type="EMBL" id="KAF5569703.1"/>
    </source>
</evidence>
<accession>A0A8H5KBV1</accession>
<feature type="compositionally biased region" description="Low complexity" evidence="5">
    <location>
        <begin position="114"/>
        <end position="124"/>
    </location>
</feature>
<evidence type="ECO:0000256" key="4">
    <source>
        <dbReference type="ARBA" id="ARBA00023027"/>
    </source>
</evidence>
<dbReference type="InterPro" id="IPR012317">
    <property type="entry name" value="Poly(ADP-ribose)pol_cat_dom"/>
</dbReference>
<dbReference type="InterPro" id="IPR016135">
    <property type="entry name" value="UBQ-conjugating_enzyme/RWD"/>
</dbReference>
<evidence type="ECO:0000313" key="8">
    <source>
        <dbReference type="Proteomes" id="UP000582016"/>
    </source>
</evidence>
<name>A0A8H5KBV1_9HYPO</name>
<dbReference type="CDD" id="cd23802">
    <property type="entry name" value="UBCc_UBE2Q"/>
    <property type="match status" value="1"/>
</dbReference>
<dbReference type="SUPFAM" id="SSF56399">
    <property type="entry name" value="ADP-ribosylation"/>
    <property type="match status" value="1"/>
</dbReference>
<gene>
    <name evidence="7" type="ORF">FPHYL_1882</name>
</gene>
<evidence type="ECO:0000256" key="3">
    <source>
        <dbReference type="ARBA" id="ARBA00022695"/>
    </source>
</evidence>
<feature type="compositionally biased region" description="Polar residues" evidence="5">
    <location>
        <begin position="902"/>
        <end position="917"/>
    </location>
</feature>
<feature type="compositionally biased region" description="Acidic residues" evidence="5">
    <location>
        <begin position="918"/>
        <end position="934"/>
    </location>
</feature>
<evidence type="ECO:0000256" key="5">
    <source>
        <dbReference type="SAM" id="MobiDB-lite"/>
    </source>
</evidence>